<dbReference type="InterPro" id="IPR050171">
    <property type="entry name" value="MFS_Transporters"/>
</dbReference>
<dbReference type="AlphaFoldDB" id="A0A6J6PIW2"/>
<dbReference type="EMBL" id="CAEZXW010000013">
    <property type="protein sequence ID" value="CAB4696723.1"/>
    <property type="molecule type" value="Genomic_DNA"/>
</dbReference>
<keyword evidence="5 7" id="KW-1133">Transmembrane helix</keyword>
<dbReference type="GO" id="GO:0022857">
    <property type="term" value="F:transmembrane transporter activity"/>
    <property type="evidence" value="ECO:0007669"/>
    <property type="project" value="InterPro"/>
</dbReference>
<feature type="transmembrane region" description="Helical" evidence="7">
    <location>
        <begin position="27"/>
        <end position="48"/>
    </location>
</feature>
<accession>A0A6J6PIW2</accession>
<proteinExistence type="predicted"/>
<dbReference type="InterPro" id="IPR036259">
    <property type="entry name" value="MFS_trans_sf"/>
</dbReference>
<dbReference type="Pfam" id="PF07690">
    <property type="entry name" value="MFS_1"/>
    <property type="match status" value="1"/>
</dbReference>
<reference evidence="9" key="1">
    <citation type="submission" date="2020-05" db="EMBL/GenBank/DDBJ databases">
        <authorList>
            <person name="Chiriac C."/>
            <person name="Salcher M."/>
            <person name="Ghai R."/>
            <person name="Kavagutti S V."/>
        </authorList>
    </citation>
    <scope>NUCLEOTIDE SEQUENCE</scope>
</reference>
<organism evidence="9">
    <name type="scientific">freshwater metagenome</name>
    <dbReference type="NCBI Taxonomy" id="449393"/>
    <lineage>
        <taxon>unclassified sequences</taxon>
        <taxon>metagenomes</taxon>
        <taxon>ecological metagenomes</taxon>
    </lineage>
</organism>
<dbReference type="InterPro" id="IPR011701">
    <property type="entry name" value="MFS"/>
</dbReference>
<evidence type="ECO:0000256" key="1">
    <source>
        <dbReference type="ARBA" id="ARBA00004651"/>
    </source>
</evidence>
<evidence type="ECO:0000256" key="6">
    <source>
        <dbReference type="ARBA" id="ARBA00023136"/>
    </source>
</evidence>
<evidence type="ECO:0000259" key="8">
    <source>
        <dbReference type="PROSITE" id="PS50850"/>
    </source>
</evidence>
<gene>
    <name evidence="9" type="ORF">UFOPK2593_00380</name>
</gene>
<dbReference type="Gene3D" id="1.20.1250.20">
    <property type="entry name" value="MFS general substrate transporter like domains"/>
    <property type="match status" value="1"/>
</dbReference>
<evidence type="ECO:0000256" key="4">
    <source>
        <dbReference type="ARBA" id="ARBA00022692"/>
    </source>
</evidence>
<keyword evidence="6 7" id="KW-0472">Membrane</keyword>
<keyword evidence="3" id="KW-1003">Cell membrane</keyword>
<comment type="subcellular location">
    <subcellularLocation>
        <location evidence="1">Cell membrane</location>
        <topology evidence="1">Multi-pass membrane protein</topology>
    </subcellularLocation>
</comment>
<dbReference type="PANTHER" id="PTHR23517">
    <property type="entry name" value="RESISTANCE PROTEIN MDTM, PUTATIVE-RELATED-RELATED"/>
    <property type="match status" value="1"/>
</dbReference>
<evidence type="ECO:0000256" key="5">
    <source>
        <dbReference type="ARBA" id="ARBA00022989"/>
    </source>
</evidence>
<dbReference type="SUPFAM" id="SSF103473">
    <property type="entry name" value="MFS general substrate transporter"/>
    <property type="match status" value="1"/>
</dbReference>
<keyword evidence="2" id="KW-0813">Transport</keyword>
<evidence type="ECO:0000256" key="7">
    <source>
        <dbReference type="SAM" id="Phobius"/>
    </source>
</evidence>
<sequence length="124" mass="13417">MLATSLWALSWVVVGSAKWWPTVLVLIFAQLIFAVGEMIWSPVAPALVNDLAPDEMRGRYNALFSGAWQSALILGPGVAGLLIGTGQGFSWVVVVVVGSLFASFLAFRLHSILTPDQERGRMTE</sequence>
<dbReference type="GO" id="GO:0005886">
    <property type="term" value="C:plasma membrane"/>
    <property type="evidence" value="ECO:0007669"/>
    <property type="project" value="UniProtKB-SubCell"/>
</dbReference>
<evidence type="ECO:0000256" key="2">
    <source>
        <dbReference type="ARBA" id="ARBA00022448"/>
    </source>
</evidence>
<evidence type="ECO:0000313" key="9">
    <source>
        <dbReference type="EMBL" id="CAB4696723.1"/>
    </source>
</evidence>
<keyword evidence="4 7" id="KW-0812">Transmembrane</keyword>
<feature type="transmembrane region" description="Helical" evidence="7">
    <location>
        <begin position="89"/>
        <end position="109"/>
    </location>
</feature>
<feature type="transmembrane region" description="Helical" evidence="7">
    <location>
        <begin position="60"/>
        <end position="83"/>
    </location>
</feature>
<evidence type="ECO:0000256" key="3">
    <source>
        <dbReference type="ARBA" id="ARBA00022475"/>
    </source>
</evidence>
<dbReference type="PROSITE" id="PS50850">
    <property type="entry name" value="MFS"/>
    <property type="match status" value="1"/>
</dbReference>
<feature type="domain" description="Major facilitator superfamily (MFS) profile" evidence="8">
    <location>
        <begin position="1"/>
        <end position="124"/>
    </location>
</feature>
<dbReference type="InterPro" id="IPR020846">
    <property type="entry name" value="MFS_dom"/>
</dbReference>
<name>A0A6J6PIW2_9ZZZZ</name>
<dbReference type="PANTHER" id="PTHR23517:SF2">
    <property type="entry name" value="MULTIDRUG RESISTANCE PROTEIN MDTH"/>
    <property type="match status" value="1"/>
</dbReference>
<protein>
    <submittedName>
        <fullName evidence="9">Unannotated protein</fullName>
    </submittedName>
</protein>